<dbReference type="AlphaFoldDB" id="X7ZBH4"/>
<feature type="compositionally biased region" description="Low complexity" evidence="7">
    <location>
        <begin position="252"/>
        <end position="271"/>
    </location>
</feature>
<dbReference type="PANTHER" id="PTHR43619">
    <property type="entry name" value="S-ADENOSYL-L-METHIONINE-DEPENDENT METHYLTRANSFERASE YKTD-RELATED"/>
    <property type="match status" value="1"/>
</dbReference>
<accession>X7ZBH4</accession>
<dbReference type="PATRIC" id="fig|1299334.3.peg.8347"/>
<protein>
    <recommendedName>
        <fullName evidence="6">S-adenosyl-L-methionine-dependent methyltransferase</fullName>
        <ecNumber evidence="6">2.1.1.-</ecNumber>
    </recommendedName>
</protein>
<evidence type="ECO:0000256" key="6">
    <source>
        <dbReference type="RuleBase" id="RU362030"/>
    </source>
</evidence>
<evidence type="ECO:0000256" key="2">
    <source>
        <dbReference type="ARBA" id="ARBA00008138"/>
    </source>
</evidence>
<organism evidence="8">
    <name type="scientific">Mycobacterium xenopi 4042</name>
    <dbReference type="NCBI Taxonomy" id="1299334"/>
    <lineage>
        <taxon>Bacteria</taxon>
        <taxon>Bacillati</taxon>
        <taxon>Actinomycetota</taxon>
        <taxon>Actinomycetes</taxon>
        <taxon>Mycobacteriales</taxon>
        <taxon>Mycobacteriaceae</taxon>
        <taxon>Mycobacterium</taxon>
    </lineage>
</organism>
<evidence type="ECO:0000313" key="8">
    <source>
        <dbReference type="EMBL" id="EUA16113.1"/>
    </source>
</evidence>
<evidence type="ECO:0000256" key="3">
    <source>
        <dbReference type="ARBA" id="ARBA00022603"/>
    </source>
</evidence>
<evidence type="ECO:0000256" key="5">
    <source>
        <dbReference type="ARBA" id="ARBA00022691"/>
    </source>
</evidence>
<evidence type="ECO:0000256" key="4">
    <source>
        <dbReference type="ARBA" id="ARBA00022679"/>
    </source>
</evidence>
<proteinExistence type="inferred from homology"/>
<dbReference type="InterPro" id="IPR029063">
    <property type="entry name" value="SAM-dependent_MTases_sf"/>
</dbReference>
<reference evidence="8" key="1">
    <citation type="submission" date="2014-01" db="EMBL/GenBank/DDBJ databases">
        <authorList>
            <person name="Brown-Elliot B."/>
            <person name="Wallace R."/>
            <person name="Lenaerts A."/>
            <person name="Ordway D."/>
            <person name="DeGroote M.A."/>
            <person name="Parker T."/>
            <person name="Sizemore C."/>
            <person name="Tallon L.J."/>
            <person name="Sadzewicz L.K."/>
            <person name="Sengamalay N."/>
            <person name="Fraser C.M."/>
            <person name="Hine E."/>
            <person name="Shefchek K.A."/>
            <person name="Das S.P."/>
            <person name="Tettelin H."/>
        </authorList>
    </citation>
    <scope>NUCLEOTIDE SEQUENCE [LARGE SCALE GENOMIC DNA]</scope>
    <source>
        <strain evidence="8">4042</strain>
    </source>
</reference>
<dbReference type="EC" id="2.1.1.-" evidence="6"/>
<keyword evidence="5 6" id="KW-0949">S-adenosyl-L-methionine</keyword>
<dbReference type="GO" id="GO:0008168">
    <property type="term" value="F:methyltransferase activity"/>
    <property type="evidence" value="ECO:0007669"/>
    <property type="project" value="UniProtKB-UniRule"/>
</dbReference>
<dbReference type="Gene3D" id="3.40.50.150">
    <property type="entry name" value="Vaccinia Virus protein VP39"/>
    <property type="match status" value="1"/>
</dbReference>
<comment type="similarity">
    <text evidence="2 6">Belongs to the UPF0677 family.</text>
</comment>
<feature type="region of interest" description="Disordered" evidence="7">
    <location>
        <begin position="251"/>
        <end position="301"/>
    </location>
</feature>
<dbReference type="PANTHER" id="PTHR43619:SF2">
    <property type="entry name" value="S-ADENOSYL-L-METHIONINE-DEPENDENT METHYLTRANSFERASES SUPERFAMILY PROTEIN"/>
    <property type="match status" value="1"/>
</dbReference>
<sequence length="365" mass="40308">MSVRPRYSWPPHEHWKHKSPTRWLSTRSPRFSAERWVGPLPRCSTVGRPNTHSRQPISANISSASKGPHEVFRQLFPPRRRCRRTAGCHPGCRLDSRAYRLPWPGGTTIFELDQPQVLKFKREVLAERGDQPTAERREVAVDLREDWPQALRDSGFDPAKPSAWIAEGLLIYLPASAQEELFKGIDVMAAPGSHLAVEDGAPLPQDEFAAKLEEERAAVAGVNSVCSFSWSTTSSSPGRAVVGRARLDRGRYPAGRLPARGRPAGARPGYRGRTDDRAQHPGQRHQELSHPGPASQLPGSIGTLGLLPNWSLCRPRLQPTGQRRGSDRCDQVGDSRNRGARIADYLSGMQPAGPLMALIFIKGSS</sequence>
<evidence type="ECO:0000256" key="7">
    <source>
        <dbReference type="SAM" id="MobiDB-lite"/>
    </source>
</evidence>
<evidence type="ECO:0000256" key="1">
    <source>
        <dbReference type="ARBA" id="ARBA00003907"/>
    </source>
</evidence>
<keyword evidence="4 8" id="KW-0808">Transferase</keyword>
<feature type="compositionally biased region" description="Basic and acidic residues" evidence="7">
    <location>
        <begin position="272"/>
        <end position="288"/>
    </location>
</feature>
<comment type="caution">
    <text evidence="8">The sequence shown here is derived from an EMBL/GenBank/DDBJ whole genome shotgun (WGS) entry which is preliminary data.</text>
</comment>
<dbReference type="InterPro" id="IPR007213">
    <property type="entry name" value="Ppm1/Ppm2/Tcmp"/>
</dbReference>
<dbReference type="InterPro" id="IPR011610">
    <property type="entry name" value="SAM_mthyl_Trfase_ML2640-like"/>
</dbReference>
<keyword evidence="3 6" id="KW-0489">Methyltransferase</keyword>
<name>X7ZBH4_MYCXE</name>
<dbReference type="NCBIfam" id="TIGR00027">
    <property type="entry name" value="mthyl_TIGR00027"/>
    <property type="match status" value="1"/>
</dbReference>
<gene>
    <name evidence="8" type="ORF">I553_1088</name>
</gene>
<dbReference type="Pfam" id="PF04072">
    <property type="entry name" value="LCM"/>
    <property type="match status" value="1"/>
</dbReference>
<dbReference type="SUPFAM" id="SSF53335">
    <property type="entry name" value="S-adenosyl-L-methionine-dependent methyltransferases"/>
    <property type="match status" value="1"/>
</dbReference>
<comment type="function">
    <text evidence="1 6">Exhibits S-adenosyl-L-methionine-dependent methyltransferase activity.</text>
</comment>
<dbReference type="GO" id="GO:0032259">
    <property type="term" value="P:methylation"/>
    <property type="evidence" value="ECO:0007669"/>
    <property type="project" value="UniProtKB-KW"/>
</dbReference>
<dbReference type="EMBL" id="JAOB01000080">
    <property type="protein sequence ID" value="EUA16113.1"/>
    <property type="molecule type" value="Genomic_DNA"/>
</dbReference>